<gene>
    <name evidence="8" type="ORF">ATJ97_1857</name>
</gene>
<keyword evidence="8" id="KW-0436">Ligase</keyword>
<dbReference type="Pfam" id="PF09924">
    <property type="entry name" value="LPG_synthase_C"/>
    <property type="match status" value="1"/>
</dbReference>
<keyword evidence="3 6" id="KW-0812">Transmembrane</keyword>
<dbReference type="GO" id="GO:0016755">
    <property type="term" value="F:aminoacyltransferase activity"/>
    <property type="evidence" value="ECO:0007669"/>
    <property type="project" value="TreeGrafter"/>
</dbReference>
<dbReference type="InterPro" id="IPR051211">
    <property type="entry name" value="PG_lysyltransferase"/>
</dbReference>
<evidence type="ECO:0000256" key="2">
    <source>
        <dbReference type="ARBA" id="ARBA00022475"/>
    </source>
</evidence>
<evidence type="ECO:0000256" key="5">
    <source>
        <dbReference type="ARBA" id="ARBA00023136"/>
    </source>
</evidence>
<keyword evidence="8" id="KW-0030">Aminoacyl-tRNA synthetase</keyword>
<evidence type="ECO:0000256" key="4">
    <source>
        <dbReference type="ARBA" id="ARBA00022989"/>
    </source>
</evidence>
<feature type="transmembrane region" description="Helical" evidence="6">
    <location>
        <begin position="180"/>
        <end position="200"/>
    </location>
</feature>
<feature type="transmembrane region" description="Helical" evidence="6">
    <location>
        <begin position="147"/>
        <end position="168"/>
    </location>
</feature>
<dbReference type="InterPro" id="IPR024320">
    <property type="entry name" value="LPG_synthase_C"/>
</dbReference>
<dbReference type="EMBL" id="PDJI01000004">
    <property type="protein sequence ID" value="PFG39354.1"/>
    <property type="molecule type" value="Genomic_DNA"/>
</dbReference>
<feature type="transmembrane region" description="Helical" evidence="6">
    <location>
        <begin position="59"/>
        <end position="80"/>
    </location>
</feature>
<feature type="transmembrane region" description="Helical" evidence="6">
    <location>
        <begin position="92"/>
        <end position="110"/>
    </location>
</feature>
<proteinExistence type="predicted"/>
<accession>A0A2A9EK81</accession>
<dbReference type="GO" id="GO:0004812">
    <property type="term" value="F:aminoacyl-tRNA ligase activity"/>
    <property type="evidence" value="ECO:0007669"/>
    <property type="project" value="UniProtKB-KW"/>
</dbReference>
<comment type="caution">
    <text evidence="8">The sequence shown here is derived from an EMBL/GenBank/DDBJ whole genome shotgun (WGS) entry which is preliminary data.</text>
</comment>
<keyword evidence="9" id="KW-1185">Reference proteome</keyword>
<dbReference type="Proteomes" id="UP000222106">
    <property type="component" value="Unassembled WGS sequence"/>
</dbReference>
<keyword evidence="2" id="KW-1003">Cell membrane</keyword>
<evidence type="ECO:0000256" key="1">
    <source>
        <dbReference type="ARBA" id="ARBA00004651"/>
    </source>
</evidence>
<dbReference type="RefSeq" id="WP_098483475.1">
    <property type="nucleotide sequence ID" value="NZ_PDJI01000004.1"/>
</dbReference>
<sequence length="548" mass="58747">MTAPALLRTRRDAQPWAGWARRERARRWAARAAAGLGLLGLVSALSPPLRGRLEMLLEVLPVAVPGTAVLTLVFVSVGLVLTARGLRRGHRLAWVSAELLLVASVVLHLFKGIDVEEALAAGAGAAWLARQHGAFTVLPPRAAASRAAVLGTVGALVVVAASLAVVEGPGEGTLLLPRSFAQVLAAVAVALLAATAWILLTPREPEKLTGAAHRRERERARDVVTRYGGGSLDYFALRDDKQWFFTGRSIVAHAVRGGVCLVSPDPIGPVEERAECWAEFVAHTERQGWSVAVLGAAEDWLPLYESAGLRPVYLGDEAVVDCATFTLEGHGMKSVRRAHRRVASAGFTATFHHPGEVDAATREQLEVIARQGRMGDAERGFSMTLSRLLDPDDADVLVSVVRDPHGLPVAFAQWVPAPHLPGWSLDVMRRSRADGLPNGVMDFLVVETILHARDHGAGAVGLNFVVLRRGLEERPGGAVDRAGHRGLLWMSGRAQIESLRQFDEKYAPRWVPRYAALGAIDLVAAQGVAMAGAEGLAEIPLLGRLVTR</sequence>
<dbReference type="AlphaFoldDB" id="A0A2A9EK81"/>
<evidence type="ECO:0000313" key="8">
    <source>
        <dbReference type="EMBL" id="PFG39354.1"/>
    </source>
</evidence>
<keyword evidence="5 6" id="KW-0472">Membrane</keyword>
<dbReference type="GO" id="GO:0005886">
    <property type="term" value="C:plasma membrane"/>
    <property type="evidence" value="ECO:0007669"/>
    <property type="project" value="UniProtKB-SubCell"/>
</dbReference>
<evidence type="ECO:0000259" key="7">
    <source>
        <dbReference type="Pfam" id="PF09924"/>
    </source>
</evidence>
<dbReference type="GO" id="GO:0055091">
    <property type="term" value="P:phospholipid homeostasis"/>
    <property type="evidence" value="ECO:0007669"/>
    <property type="project" value="TreeGrafter"/>
</dbReference>
<feature type="domain" description="Phosphatidylglycerol lysyltransferase C-terminal" evidence="7">
    <location>
        <begin position="223"/>
        <end position="516"/>
    </location>
</feature>
<dbReference type="PANTHER" id="PTHR34697:SF2">
    <property type="entry name" value="PHOSPHATIDYLGLYCEROL LYSYLTRANSFERASE"/>
    <property type="match status" value="1"/>
</dbReference>
<evidence type="ECO:0000313" key="9">
    <source>
        <dbReference type="Proteomes" id="UP000222106"/>
    </source>
</evidence>
<evidence type="ECO:0000256" key="3">
    <source>
        <dbReference type="ARBA" id="ARBA00022692"/>
    </source>
</evidence>
<dbReference type="PANTHER" id="PTHR34697">
    <property type="entry name" value="PHOSPHATIDYLGLYCEROL LYSYLTRANSFERASE"/>
    <property type="match status" value="1"/>
</dbReference>
<feature type="transmembrane region" description="Helical" evidence="6">
    <location>
        <begin position="28"/>
        <end position="47"/>
    </location>
</feature>
<name>A0A2A9EK81_9MICO</name>
<dbReference type="OrthoDB" id="594838at2"/>
<evidence type="ECO:0000256" key="6">
    <source>
        <dbReference type="SAM" id="Phobius"/>
    </source>
</evidence>
<protein>
    <submittedName>
        <fullName evidence="8">Lysyl-tRNA synthetase class 2</fullName>
    </submittedName>
</protein>
<keyword evidence="4 6" id="KW-1133">Transmembrane helix</keyword>
<organism evidence="8 9">
    <name type="scientific">Georgenia soli</name>
    <dbReference type="NCBI Taxonomy" id="638953"/>
    <lineage>
        <taxon>Bacteria</taxon>
        <taxon>Bacillati</taxon>
        <taxon>Actinomycetota</taxon>
        <taxon>Actinomycetes</taxon>
        <taxon>Micrococcales</taxon>
        <taxon>Bogoriellaceae</taxon>
        <taxon>Georgenia</taxon>
    </lineage>
</organism>
<reference evidence="8 9" key="1">
    <citation type="submission" date="2017-10" db="EMBL/GenBank/DDBJ databases">
        <title>Sequencing the genomes of 1000 actinobacteria strains.</title>
        <authorList>
            <person name="Klenk H.-P."/>
        </authorList>
    </citation>
    <scope>NUCLEOTIDE SEQUENCE [LARGE SCALE GENOMIC DNA]</scope>
    <source>
        <strain evidence="8 9">DSM 21838</strain>
    </source>
</reference>
<comment type="subcellular location">
    <subcellularLocation>
        <location evidence="1">Cell membrane</location>
        <topology evidence="1">Multi-pass membrane protein</topology>
    </subcellularLocation>
</comment>